<evidence type="ECO:0000259" key="2">
    <source>
        <dbReference type="Pfam" id="PF05170"/>
    </source>
</evidence>
<dbReference type="GO" id="GO:0090313">
    <property type="term" value="P:regulation of protein targeting to membrane"/>
    <property type="evidence" value="ECO:0007669"/>
    <property type="project" value="TreeGrafter"/>
</dbReference>
<protein>
    <submittedName>
        <fullName evidence="3">AsmA family protein</fullName>
    </submittedName>
</protein>
<dbReference type="InterPro" id="IPR007844">
    <property type="entry name" value="AsmA"/>
</dbReference>
<dbReference type="Proteomes" id="UP001055804">
    <property type="component" value="Unassembled WGS sequence"/>
</dbReference>
<feature type="region of interest" description="Disordered" evidence="1">
    <location>
        <begin position="125"/>
        <end position="157"/>
    </location>
</feature>
<evidence type="ECO:0000256" key="1">
    <source>
        <dbReference type="SAM" id="MobiDB-lite"/>
    </source>
</evidence>
<accession>A0A9J6PE26</accession>
<keyword evidence="4" id="KW-1185">Reference proteome</keyword>
<name>A0A9J6PE26_9PROT</name>
<reference evidence="3" key="1">
    <citation type="submission" date="2022-06" db="EMBL/GenBank/DDBJ databases">
        <title>Isolation and Genomics of Futiania mangrovii gen. nov., sp. nov., a Rare and Metabolically-versatile member in the Class Alphaproteobacteria.</title>
        <authorList>
            <person name="Liu L."/>
            <person name="Huang W.-C."/>
            <person name="Pan J."/>
            <person name="Li J."/>
            <person name="Huang Y."/>
            <person name="Du H."/>
            <person name="Liu Y."/>
            <person name="Li M."/>
        </authorList>
    </citation>
    <scope>NUCLEOTIDE SEQUENCE</scope>
    <source>
        <strain evidence="3">FT118</strain>
    </source>
</reference>
<organism evidence="3 4">
    <name type="scientific">Futiania mangrovi</name>
    <dbReference type="NCBI Taxonomy" id="2959716"/>
    <lineage>
        <taxon>Bacteria</taxon>
        <taxon>Pseudomonadati</taxon>
        <taxon>Pseudomonadota</taxon>
        <taxon>Alphaproteobacteria</taxon>
        <taxon>Futianiales</taxon>
        <taxon>Futianiaceae</taxon>
        <taxon>Futiania</taxon>
    </lineage>
</organism>
<evidence type="ECO:0000313" key="4">
    <source>
        <dbReference type="Proteomes" id="UP001055804"/>
    </source>
</evidence>
<dbReference type="AlphaFoldDB" id="A0A9J6PE26"/>
<evidence type="ECO:0000313" key="3">
    <source>
        <dbReference type="EMBL" id="MCP1337661.1"/>
    </source>
</evidence>
<feature type="domain" description="AsmA" evidence="2">
    <location>
        <begin position="2"/>
        <end position="213"/>
    </location>
</feature>
<feature type="domain" description="AsmA" evidence="2">
    <location>
        <begin position="498"/>
        <end position="764"/>
    </location>
</feature>
<feature type="compositionally biased region" description="Gly residues" evidence="1">
    <location>
        <begin position="862"/>
        <end position="873"/>
    </location>
</feature>
<proteinExistence type="predicted"/>
<dbReference type="Pfam" id="PF05170">
    <property type="entry name" value="AsmA"/>
    <property type="match status" value="2"/>
</dbReference>
<feature type="region of interest" description="Disordered" evidence="1">
    <location>
        <begin position="858"/>
        <end position="931"/>
    </location>
</feature>
<sequence>MLKRILIGLGILVVVLIAGVVALPFLIPAETIKTQVASAVERATGRTLTISGDVAPSVFPSLGVEAGGITLSNAEGASDPDMIAAEQITAKLALMPLLTGEVKVEGFRLVKPVIHLEVAEDGTPNWMFGKPGGEGGTAGRQAPAGEGRGDASEGAGQLPRNISLENVEIVDGLVTFTDRRTGERREASEINLAVSLPAIDQPLTAKGGLRLDGEQADIDVTLDTLASAQAGERTRIEARLASQLATIAFAGTVQPGGPLPAVDGTFELKVPSTDALAEWTGQSLPDDAAPLESIDVTGRLRADADGVDTEVKGAAGWNGRQMTVDVTARGEGDPRSGAPVALDAKVTSDLLSASYAGTVAMTDALPLLDGTYSLGVPAPADLGTWLGQPVSPTLAALSGISFQGRVKRTDAALEATSEGALTWRGEPFAITLTANAAGDPMAGVPIAIDAAVASPKVTTTFKGTGTAGNAPAVKGRLTVDSPSVRDLLAWLEIPVETPQGTLGALALQTGVDATPARVALEALTLNLDEASVTGDIRAAGLNGRPDVKGTLALANLNVDAFAGAAGGGDAPAQAKPAEDGWSDAPIDLSALSLADADLKLTAANVRAGGLKLDKAASRLLLKDGTLRLDLSDLGLYGGTGGGRITLAAGGAAPQLASALKLAGVQLGPLLKDAADFTRLEGTGNVEMDVTTAGGSVKQMVSALGGKGAIDVRDGAIVGINLAAMVRNAANAFLDSSARETQKTDFAALTATYTIAKGIVTNNDLALVGPLLRVTGAGTVDLPARTVDYRIEPKAVASLQGQGGQGDLKGIVVPVVVSGPWSNLSYRPDLTGAITGALRDPQALQQGLEGLKGGGTDAIRSLLGGGGTSEGGTTEGTKSPLGGVLDKVLGGSQTQQAPAQESPSGTTTTQEEPAPSSSPPSPKDLLRGLLNR</sequence>
<dbReference type="EMBL" id="JAMZFT010000003">
    <property type="protein sequence ID" value="MCP1337661.1"/>
    <property type="molecule type" value="Genomic_DNA"/>
</dbReference>
<comment type="caution">
    <text evidence="3">The sequence shown here is derived from an EMBL/GenBank/DDBJ whole genome shotgun (WGS) entry which is preliminary data.</text>
</comment>
<gene>
    <name evidence="3" type="ORF">NJQ99_14660</name>
</gene>
<dbReference type="GO" id="GO:0005886">
    <property type="term" value="C:plasma membrane"/>
    <property type="evidence" value="ECO:0007669"/>
    <property type="project" value="TreeGrafter"/>
</dbReference>
<feature type="compositionally biased region" description="Polar residues" evidence="1">
    <location>
        <begin position="890"/>
        <end position="910"/>
    </location>
</feature>
<dbReference type="PANTHER" id="PTHR30441:SF4">
    <property type="entry name" value="PROTEIN ASMA"/>
    <property type="match status" value="1"/>
</dbReference>
<dbReference type="RefSeq" id="WP_269333622.1">
    <property type="nucleotide sequence ID" value="NZ_JAMZFT010000003.1"/>
</dbReference>
<dbReference type="PANTHER" id="PTHR30441">
    <property type="entry name" value="DUF748 DOMAIN-CONTAINING PROTEIN"/>
    <property type="match status" value="1"/>
</dbReference>
<dbReference type="InterPro" id="IPR052894">
    <property type="entry name" value="AsmA-related"/>
</dbReference>